<reference evidence="2" key="1">
    <citation type="journal article" date="2014" name="Int. J. Syst. Evol. Microbiol.">
        <title>Complete genome sequence of Corynebacterium casei LMG S-19264T (=DSM 44701T), isolated from a smear-ripened cheese.</title>
        <authorList>
            <consortium name="US DOE Joint Genome Institute (JGI-PGF)"/>
            <person name="Walter F."/>
            <person name="Albersmeier A."/>
            <person name="Kalinowski J."/>
            <person name="Ruckert C."/>
        </authorList>
    </citation>
    <scope>NUCLEOTIDE SEQUENCE</scope>
    <source>
        <strain evidence="2">JCM 4790</strain>
    </source>
</reference>
<dbReference type="Pfam" id="PF04199">
    <property type="entry name" value="Cyclase"/>
    <property type="match status" value="1"/>
</dbReference>
<keyword evidence="3" id="KW-1185">Reference proteome</keyword>
<feature type="compositionally biased region" description="Pro residues" evidence="1">
    <location>
        <begin position="191"/>
        <end position="201"/>
    </location>
</feature>
<dbReference type="InterPro" id="IPR007325">
    <property type="entry name" value="KFase/CYL"/>
</dbReference>
<accession>A0A918NUA9</accession>
<evidence type="ECO:0000313" key="2">
    <source>
        <dbReference type="EMBL" id="GGX97027.1"/>
    </source>
</evidence>
<organism evidence="2 3">
    <name type="scientific">Streptomyces minutiscleroticus</name>
    <dbReference type="NCBI Taxonomy" id="68238"/>
    <lineage>
        <taxon>Bacteria</taxon>
        <taxon>Bacillati</taxon>
        <taxon>Actinomycetota</taxon>
        <taxon>Actinomycetes</taxon>
        <taxon>Kitasatosporales</taxon>
        <taxon>Streptomycetaceae</taxon>
        <taxon>Streptomyces</taxon>
    </lineage>
</organism>
<reference evidence="2" key="2">
    <citation type="submission" date="2020-09" db="EMBL/GenBank/DDBJ databases">
        <authorList>
            <person name="Sun Q."/>
            <person name="Ohkuma M."/>
        </authorList>
    </citation>
    <scope>NUCLEOTIDE SEQUENCE</scope>
    <source>
        <strain evidence="2">JCM 4790</strain>
    </source>
</reference>
<dbReference type="Gene3D" id="3.50.30.50">
    <property type="entry name" value="Putative cyclase"/>
    <property type="match status" value="1"/>
</dbReference>
<dbReference type="Proteomes" id="UP000619244">
    <property type="component" value="Unassembled WGS sequence"/>
</dbReference>
<name>A0A918NUA9_9ACTN</name>
<dbReference type="GO" id="GO:0019441">
    <property type="term" value="P:L-tryptophan catabolic process to kynurenine"/>
    <property type="evidence" value="ECO:0007669"/>
    <property type="project" value="InterPro"/>
</dbReference>
<gene>
    <name evidence="2" type="ORF">GCM10010358_58520</name>
</gene>
<dbReference type="GO" id="GO:0004061">
    <property type="term" value="F:arylformamidase activity"/>
    <property type="evidence" value="ECO:0007669"/>
    <property type="project" value="InterPro"/>
</dbReference>
<evidence type="ECO:0000256" key="1">
    <source>
        <dbReference type="SAM" id="MobiDB-lite"/>
    </source>
</evidence>
<proteinExistence type="predicted"/>
<dbReference type="PANTHER" id="PTHR34861">
    <property type="match status" value="1"/>
</dbReference>
<feature type="region of interest" description="Disordered" evidence="1">
    <location>
        <begin position="178"/>
        <end position="209"/>
    </location>
</feature>
<evidence type="ECO:0000313" key="3">
    <source>
        <dbReference type="Proteomes" id="UP000619244"/>
    </source>
</evidence>
<sequence>MWSPPARGVPAGPRQIRRAAARVVDGNAFNLDYPLDAFDPPMSRARGIPEHRITAKHDQARDDVLDNFHLQATTQIDGLRHRRASGHGFYNGVPDDEIRPRSPRLGVQLWADVPLAGRGLLIDVDGLLRDRGTPLHHPDGPALTTDLLDDALARQNCRTEPGDLVLVHTGRADWYLTADPEERARTRAAPPASPGAAPSPPGAGTTASP</sequence>
<dbReference type="InterPro" id="IPR037175">
    <property type="entry name" value="KFase_sf"/>
</dbReference>
<protein>
    <submittedName>
        <fullName evidence="2">Uncharacterized protein</fullName>
    </submittedName>
</protein>
<comment type="caution">
    <text evidence="2">The sequence shown here is derived from an EMBL/GenBank/DDBJ whole genome shotgun (WGS) entry which is preliminary data.</text>
</comment>
<dbReference type="PANTHER" id="PTHR34861:SF11">
    <property type="entry name" value="CYCLASE"/>
    <property type="match status" value="1"/>
</dbReference>
<dbReference type="AlphaFoldDB" id="A0A918NUA9"/>
<dbReference type="EMBL" id="BMVU01000037">
    <property type="protein sequence ID" value="GGX97027.1"/>
    <property type="molecule type" value="Genomic_DNA"/>
</dbReference>
<dbReference type="RefSeq" id="WP_229919613.1">
    <property type="nucleotide sequence ID" value="NZ_BMVU01000037.1"/>
</dbReference>